<dbReference type="SMART" id="SM00710">
    <property type="entry name" value="PbH1"/>
    <property type="match status" value="5"/>
</dbReference>
<dbReference type="SUPFAM" id="SSF51126">
    <property type="entry name" value="Pectin lyase-like"/>
    <property type="match status" value="1"/>
</dbReference>
<dbReference type="InterPro" id="IPR039448">
    <property type="entry name" value="Beta_helix"/>
</dbReference>
<dbReference type="HOGENOM" id="CLU_322022_0_0_2"/>
<dbReference type="SMART" id="SM00722">
    <property type="entry name" value="CASH"/>
    <property type="match status" value="1"/>
</dbReference>
<dbReference type="Pfam" id="PF13229">
    <property type="entry name" value="Beta_helix"/>
    <property type="match status" value="1"/>
</dbReference>
<dbReference type="InterPro" id="IPR000906">
    <property type="entry name" value="ZU5_dom"/>
</dbReference>
<feature type="region of interest" description="Disordered" evidence="4">
    <location>
        <begin position="446"/>
        <end position="487"/>
    </location>
</feature>
<evidence type="ECO:0000256" key="2">
    <source>
        <dbReference type="ARBA" id="ARBA00022737"/>
    </source>
</evidence>
<dbReference type="PANTHER" id="PTHR22990">
    <property type="entry name" value="F-BOX ONLY PROTEIN"/>
    <property type="match status" value="1"/>
</dbReference>
<keyword evidence="2" id="KW-0677">Repeat</keyword>
<evidence type="ECO:0000259" key="5">
    <source>
        <dbReference type="SMART" id="SM00722"/>
    </source>
</evidence>
<dbReference type="Gene3D" id="2.60.120.380">
    <property type="match status" value="1"/>
</dbReference>
<comment type="pathway">
    <text evidence="1">Protein modification; protein ubiquitination.</text>
</comment>
<dbReference type="InterPro" id="IPR022441">
    <property type="entry name" value="Para_beta_helix_rpt-2"/>
</dbReference>
<protein>
    <submittedName>
        <fullName evidence="6">Periplasmic copper-binding protein</fullName>
    </submittedName>
</protein>
<organism evidence="6 7">
    <name type="scientific">Methanothrix thermoacetophila (strain DSM 6194 / JCM 14653 / NBRC 101360 / PT)</name>
    <name type="common">Methanosaeta thermophila</name>
    <dbReference type="NCBI Taxonomy" id="349307"/>
    <lineage>
        <taxon>Archaea</taxon>
        <taxon>Methanobacteriati</taxon>
        <taxon>Methanobacteriota</taxon>
        <taxon>Stenosarchaea group</taxon>
        <taxon>Methanomicrobia</taxon>
        <taxon>Methanotrichales</taxon>
        <taxon>Methanotrichaceae</taxon>
        <taxon>Methanothrix</taxon>
    </lineage>
</organism>
<dbReference type="Gene3D" id="2.160.20.10">
    <property type="entry name" value="Single-stranded right-handed beta-helix, Pectin lyase-like"/>
    <property type="match status" value="1"/>
</dbReference>
<accession>A0B9L9</accession>
<name>A0B9L9_METTP</name>
<dbReference type="PANTHER" id="PTHR22990:SF15">
    <property type="entry name" value="F-BOX ONLY PROTEIN 10"/>
    <property type="match status" value="1"/>
</dbReference>
<dbReference type="STRING" id="349307.Mthe_1626"/>
<reference evidence="6 7" key="1">
    <citation type="submission" date="2006-10" db="EMBL/GenBank/DDBJ databases">
        <title>Complete sequence of Methanosaeta thermophila PT.</title>
        <authorList>
            <consortium name="US DOE Joint Genome Institute"/>
            <person name="Copeland A."/>
            <person name="Lucas S."/>
            <person name="Lapidus A."/>
            <person name="Barry K."/>
            <person name="Detter J.C."/>
            <person name="Glavina del Rio T."/>
            <person name="Hammon N."/>
            <person name="Israni S."/>
            <person name="Pitluck S."/>
            <person name="Chain P."/>
            <person name="Malfatti S."/>
            <person name="Shin M."/>
            <person name="Vergez L."/>
            <person name="Schmutz J."/>
            <person name="Larimer F."/>
            <person name="Land M."/>
            <person name="Hauser L."/>
            <person name="Kyrpides N."/>
            <person name="Kim E."/>
            <person name="Smith K.S."/>
            <person name="Ingram-Smith C."/>
            <person name="Richardson P."/>
        </authorList>
    </citation>
    <scope>NUCLEOTIDE SEQUENCE [LARGE SCALE GENOMIC DNA]</scope>
    <source>
        <strain evidence="7">DSM 6194 / JCM 14653 / NBRC 101360 / PT</strain>
    </source>
</reference>
<dbReference type="Proteomes" id="UP000000674">
    <property type="component" value="Chromosome"/>
</dbReference>
<evidence type="ECO:0000313" key="6">
    <source>
        <dbReference type="EMBL" id="ABK15393.1"/>
    </source>
</evidence>
<dbReference type="InterPro" id="IPR051550">
    <property type="entry name" value="SCF-Subunits/Alg-Epimerases"/>
</dbReference>
<dbReference type="Pfam" id="PF00791">
    <property type="entry name" value="ZU5"/>
    <property type="match status" value="1"/>
</dbReference>
<evidence type="ECO:0000313" key="7">
    <source>
        <dbReference type="Proteomes" id="UP000000674"/>
    </source>
</evidence>
<gene>
    <name evidence="6" type="ordered locus">Mthe_1626</name>
</gene>
<keyword evidence="3" id="KW-0833">Ubl conjugation pathway</keyword>
<dbReference type="KEGG" id="mtp:Mthe_1626"/>
<feature type="compositionally biased region" description="Polar residues" evidence="4">
    <location>
        <begin position="475"/>
        <end position="487"/>
    </location>
</feature>
<dbReference type="InterPro" id="IPR012334">
    <property type="entry name" value="Pectin_lyas_fold"/>
</dbReference>
<keyword evidence="7" id="KW-1185">Reference proteome</keyword>
<dbReference type="NCBIfam" id="TIGR03804">
    <property type="entry name" value="para_beta_helix"/>
    <property type="match status" value="2"/>
</dbReference>
<sequence>MMCAFCTQSSAQLSYMDSLTGDLLYSDDFSNPASGWPRVTTESYTRDYMNGMYHISVNTSHTVKNTKVPAGMDFSDFVLETMVYVVDVPEYGEFGLNLRKDVENDDFYRLVLNTNHKFAFFKYKNGEWADLIPWSRSDAVALDANKIKVVASGEDFTICINDRWVGSCKDGSIRSGVIDILGETQDASQAHVAFDYLKIWSIMGASEGQIPESRNILTVGTGKQYSRIQDAINASTDGDTIEVYSGTYRENIFVDRKLTIRGIGTPVINADRRGDGITISADGVALEGLSVINARGGFLGYSGIMVYSSSNIIRNNSITLCDKGIELYEADSNLIEANIIEDNDDNGIYLLSGCDENTIRGNRISRNGGDGIHVYESNRNMIFSNIIADNIGDDAYDDYNATELGTGDVNRWDDGSKGNYYSDNLCTDSNRDGICDSPYGIPGGDCIDRYPLASPSPGPSVIEERPPEEPLEGSRSATVSGTQSGSVSLGGAAVDIPSGSIPPNEDGTPGTMVISIEKTNMRPELAEGLSLVGEVYQLGPEGTVFERPVQITLRIPEGVDPNTIVGVTTFNATSGRWELIPGTVDPDERTVTIFTDHFSPYALVRGADEWMRRNGGWIEVVNKHRYNTISYLPCNGEDRCSILPTHTEHGICIQNAVFRDASVAGLWTPPNNWMILAFDVPAESTRSETRERFWVPAGTYTLTEFLFVSEVNPGDPMYSPCRHAKSKQTKVYQINPGDVMRFDHLDESSLQGSPCFLGGYPCRSVLATTARTGTKTSVHTGDVQVTLTWYANADIDLYVEDPNGDLVYYGNPQVPSGGQLDRDNMCSNFEMGKPENIFWPTGSAPPGVYKVSVNYYSDCGGVGAVRWTVRTVAGGDVKTYTGVLNTVGDTQEVTTFEIR</sequence>
<evidence type="ECO:0000256" key="4">
    <source>
        <dbReference type="SAM" id="MobiDB-lite"/>
    </source>
</evidence>
<feature type="domain" description="Carbohydrate-binding/sugar hydrolysis" evidence="5">
    <location>
        <begin position="235"/>
        <end position="375"/>
    </location>
</feature>
<dbReference type="AlphaFoldDB" id="A0B9L9"/>
<proteinExistence type="predicted"/>
<dbReference type="Gene3D" id="2.60.220.30">
    <property type="match status" value="1"/>
</dbReference>
<dbReference type="InterPro" id="IPR006626">
    <property type="entry name" value="PbH1"/>
</dbReference>
<dbReference type="EMBL" id="CP000477">
    <property type="protein sequence ID" value="ABK15393.1"/>
    <property type="molecule type" value="Genomic_DNA"/>
</dbReference>
<dbReference type="Gene3D" id="2.60.120.560">
    <property type="entry name" value="Exo-inulinase, domain 1"/>
    <property type="match status" value="1"/>
</dbReference>
<dbReference type="InterPro" id="IPR011050">
    <property type="entry name" value="Pectin_lyase_fold/virulence"/>
</dbReference>
<evidence type="ECO:0000256" key="3">
    <source>
        <dbReference type="ARBA" id="ARBA00022786"/>
    </source>
</evidence>
<dbReference type="InterPro" id="IPR006633">
    <property type="entry name" value="Carb-bd_sugar_hydrolysis-dom"/>
</dbReference>
<evidence type="ECO:0000256" key="1">
    <source>
        <dbReference type="ARBA" id="ARBA00004906"/>
    </source>
</evidence>